<evidence type="ECO:0000313" key="1">
    <source>
        <dbReference type="EMBL" id="GBG59169.1"/>
    </source>
</evidence>
<dbReference type="EMBL" id="BFEA01000003">
    <property type="protein sequence ID" value="GBG59169.1"/>
    <property type="molecule type" value="Genomic_DNA"/>
</dbReference>
<reference evidence="1 2" key="1">
    <citation type="journal article" date="2018" name="Cell">
        <title>The Chara Genome: Secondary Complexity and Implications for Plant Terrestrialization.</title>
        <authorList>
            <person name="Nishiyama T."/>
            <person name="Sakayama H."/>
            <person name="Vries J.D."/>
            <person name="Buschmann H."/>
            <person name="Saint-Marcoux D."/>
            <person name="Ullrich K.K."/>
            <person name="Haas F.B."/>
            <person name="Vanderstraeten L."/>
            <person name="Becker D."/>
            <person name="Lang D."/>
            <person name="Vosolsobe S."/>
            <person name="Rombauts S."/>
            <person name="Wilhelmsson P.K.I."/>
            <person name="Janitza P."/>
            <person name="Kern R."/>
            <person name="Heyl A."/>
            <person name="Rumpler F."/>
            <person name="Villalobos L.I.A.C."/>
            <person name="Clay J.M."/>
            <person name="Skokan R."/>
            <person name="Toyoda A."/>
            <person name="Suzuki Y."/>
            <person name="Kagoshima H."/>
            <person name="Schijlen E."/>
            <person name="Tajeshwar N."/>
            <person name="Catarino B."/>
            <person name="Hetherington A.J."/>
            <person name="Saltykova A."/>
            <person name="Bonnot C."/>
            <person name="Breuninger H."/>
            <person name="Symeonidi A."/>
            <person name="Radhakrishnan G.V."/>
            <person name="Van Nieuwerburgh F."/>
            <person name="Deforce D."/>
            <person name="Chang C."/>
            <person name="Karol K.G."/>
            <person name="Hedrich R."/>
            <person name="Ulvskov P."/>
            <person name="Glockner G."/>
            <person name="Delwiche C.F."/>
            <person name="Petrasek J."/>
            <person name="Van de Peer Y."/>
            <person name="Friml J."/>
            <person name="Beilby M."/>
            <person name="Dolan L."/>
            <person name="Kohara Y."/>
            <person name="Sugano S."/>
            <person name="Fujiyama A."/>
            <person name="Delaux P.-M."/>
            <person name="Quint M."/>
            <person name="TheiBen G."/>
            <person name="Hagemann M."/>
            <person name="Harholt J."/>
            <person name="Dunand C."/>
            <person name="Zachgo S."/>
            <person name="Langdale J."/>
            <person name="Maumus F."/>
            <person name="Straeten D.V.D."/>
            <person name="Gould S.B."/>
            <person name="Rensing S.A."/>
        </authorList>
    </citation>
    <scope>NUCLEOTIDE SEQUENCE [LARGE SCALE GENOMIC DNA]</scope>
    <source>
        <strain evidence="1 2">S276</strain>
    </source>
</reference>
<evidence type="ECO:0000313" key="2">
    <source>
        <dbReference type="Proteomes" id="UP000265515"/>
    </source>
</evidence>
<organism evidence="1 2">
    <name type="scientific">Chara braunii</name>
    <name type="common">Braun's stonewort</name>
    <dbReference type="NCBI Taxonomy" id="69332"/>
    <lineage>
        <taxon>Eukaryota</taxon>
        <taxon>Viridiplantae</taxon>
        <taxon>Streptophyta</taxon>
        <taxon>Charophyceae</taxon>
        <taxon>Charales</taxon>
        <taxon>Characeae</taxon>
        <taxon>Chara</taxon>
    </lineage>
</organism>
<proteinExistence type="predicted"/>
<name>A0A388JMX8_CHABU</name>
<accession>A0A388JMX8</accession>
<protein>
    <submittedName>
        <fullName evidence="1">Uncharacterized protein</fullName>
    </submittedName>
</protein>
<comment type="caution">
    <text evidence="1">The sequence shown here is derived from an EMBL/GenBank/DDBJ whole genome shotgun (WGS) entry which is preliminary data.</text>
</comment>
<sequence length="76" mass="8437">MWTSSDAFLGNVVAGFDLSIRERTVPPFEERKRRGQAEVCSLRGVFIGKEVVLVLRLERSARTNEPAVNMGSGDVK</sequence>
<gene>
    <name evidence="1" type="ORF">CBR_g32185</name>
</gene>
<dbReference type="Gramene" id="GBG59169">
    <property type="protein sequence ID" value="GBG59169"/>
    <property type="gene ID" value="CBR_g32185"/>
</dbReference>
<dbReference type="AlphaFoldDB" id="A0A388JMX8"/>
<keyword evidence="2" id="KW-1185">Reference proteome</keyword>
<dbReference type="Proteomes" id="UP000265515">
    <property type="component" value="Unassembled WGS sequence"/>
</dbReference>